<dbReference type="InterPro" id="IPR014757">
    <property type="entry name" value="Tscrpt_reg_IclR_C"/>
</dbReference>
<dbReference type="Gene3D" id="3.30.450.40">
    <property type="match status" value="1"/>
</dbReference>
<evidence type="ECO:0000313" key="7">
    <source>
        <dbReference type="Proteomes" id="UP001598130"/>
    </source>
</evidence>
<accession>A0ABW6CJ08</accession>
<evidence type="ECO:0000256" key="3">
    <source>
        <dbReference type="ARBA" id="ARBA00023163"/>
    </source>
</evidence>
<evidence type="ECO:0000313" key="6">
    <source>
        <dbReference type="EMBL" id="MFD3263048.1"/>
    </source>
</evidence>
<evidence type="ECO:0000256" key="2">
    <source>
        <dbReference type="ARBA" id="ARBA00023125"/>
    </source>
</evidence>
<dbReference type="Pfam" id="PF09339">
    <property type="entry name" value="HTH_IclR"/>
    <property type="match status" value="1"/>
</dbReference>
<dbReference type="InterPro" id="IPR036388">
    <property type="entry name" value="WH-like_DNA-bd_sf"/>
</dbReference>
<keyword evidence="3" id="KW-0804">Transcription</keyword>
<dbReference type="SUPFAM" id="SSF46785">
    <property type="entry name" value="Winged helix' DNA-binding domain"/>
    <property type="match status" value="1"/>
</dbReference>
<dbReference type="EMBL" id="JAOTJD010000004">
    <property type="protein sequence ID" value="MFD3263048.1"/>
    <property type="molecule type" value="Genomic_DNA"/>
</dbReference>
<dbReference type="SMART" id="SM00346">
    <property type="entry name" value="HTH_ICLR"/>
    <property type="match status" value="1"/>
</dbReference>
<keyword evidence="1" id="KW-0805">Transcription regulation</keyword>
<dbReference type="PANTHER" id="PTHR30136">
    <property type="entry name" value="HELIX-TURN-HELIX TRANSCRIPTIONAL REGULATOR, ICLR FAMILY"/>
    <property type="match status" value="1"/>
</dbReference>
<feature type="domain" description="IclR-ED" evidence="5">
    <location>
        <begin position="65"/>
        <end position="245"/>
    </location>
</feature>
<keyword evidence="7" id="KW-1185">Reference proteome</keyword>
<organism evidence="6 7">
    <name type="scientific">Phenylobacterium ferrooxidans</name>
    <dbReference type="NCBI Taxonomy" id="2982689"/>
    <lineage>
        <taxon>Bacteria</taxon>
        <taxon>Pseudomonadati</taxon>
        <taxon>Pseudomonadota</taxon>
        <taxon>Alphaproteobacteria</taxon>
        <taxon>Caulobacterales</taxon>
        <taxon>Caulobacteraceae</taxon>
        <taxon>Phenylobacterium</taxon>
    </lineage>
</organism>
<feature type="domain" description="HTH iclR-type" evidence="4">
    <location>
        <begin position="2"/>
        <end position="64"/>
    </location>
</feature>
<gene>
    <name evidence="6" type="ORF">OCL97_03600</name>
</gene>
<dbReference type="PROSITE" id="PS51078">
    <property type="entry name" value="ICLR_ED"/>
    <property type="match status" value="1"/>
</dbReference>
<reference evidence="6 7" key="1">
    <citation type="submission" date="2022-09" db="EMBL/GenBank/DDBJ databases">
        <title>New species of Phenylobacterium.</title>
        <authorList>
            <person name="Mieszkin S."/>
        </authorList>
    </citation>
    <scope>NUCLEOTIDE SEQUENCE [LARGE SCALE GENOMIC DNA]</scope>
    <source>
        <strain evidence="6 7">HK31-G</strain>
    </source>
</reference>
<sequence length="245" mass="26280">MDTTVAKGMAVLEALARAKRPMRLAALTEQLGLQKSNVHRLLNTFMELGYVQQDPETSRYFASLKTWELGAGIISTNSLRRSVAPHLQAMQEKTRETVMLTVPVDDEVLFLDRAAQVRALRYVPLNGTRAPMVFTAAGRAILSRRPDPRDAVARSIAACPPEAGFVLSQVLEDLEKARRDGYASLVGGFTPWARVVAVALPGPGGAPAAAIAISGPEERMAGDHLAEVLDVLLATAAEIGEVSPT</sequence>
<dbReference type="InterPro" id="IPR005471">
    <property type="entry name" value="Tscrpt_reg_IclR_N"/>
</dbReference>
<dbReference type="Proteomes" id="UP001598130">
    <property type="component" value="Unassembled WGS sequence"/>
</dbReference>
<dbReference type="PANTHER" id="PTHR30136:SF35">
    <property type="entry name" value="HTH-TYPE TRANSCRIPTIONAL REGULATOR RV1719"/>
    <property type="match status" value="1"/>
</dbReference>
<name>A0ABW6CJ08_9CAUL</name>
<dbReference type="InterPro" id="IPR036390">
    <property type="entry name" value="WH_DNA-bd_sf"/>
</dbReference>
<dbReference type="Gene3D" id="1.10.10.10">
    <property type="entry name" value="Winged helix-like DNA-binding domain superfamily/Winged helix DNA-binding domain"/>
    <property type="match status" value="1"/>
</dbReference>
<evidence type="ECO:0000259" key="5">
    <source>
        <dbReference type="PROSITE" id="PS51078"/>
    </source>
</evidence>
<dbReference type="PROSITE" id="PS51077">
    <property type="entry name" value="HTH_ICLR"/>
    <property type="match status" value="1"/>
</dbReference>
<dbReference type="RefSeq" id="WP_377367673.1">
    <property type="nucleotide sequence ID" value="NZ_JAOTJD010000004.1"/>
</dbReference>
<evidence type="ECO:0000256" key="1">
    <source>
        <dbReference type="ARBA" id="ARBA00023015"/>
    </source>
</evidence>
<dbReference type="InterPro" id="IPR050707">
    <property type="entry name" value="HTH_MetabolicPath_Reg"/>
</dbReference>
<keyword evidence="2" id="KW-0238">DNA-binding</keyword>
<dbReference type="Pfam" id="PF01614">
    <property type="entry name" value="IclR_C"/>
    <property type="match status" value="1"/>
</dbReference>
<comment type="caution">
    <text evidence="6">The sequence shown here is derived from an EMBL/GenBank/DDBJ whole genome shotgun (WGS) entry which is preliminary data.</text>
</comment>
<protein>
    <submittedName>
        <fullName evidence="6">IclR family transcriptional regulator</fullName>
    </submittedName>
</protein>
<evidence type="ECO:0000259" key="4">
    <source>
        <dbReference type="PROSITE" id="PS51077"/>
    </source>
</evidence>
<proteinExistence type="predicted"/>
<dbReference type="SUPFAM" id="SSF55781">
    <property type="entry name" value="GAF domain-like"/>
    <property type="match status" value="1"/>
</dbReference>
<dbReference type="InterPro" id="IPR029016">
    <property type="entry name" value="GAF-like_dom_sf"/>
</dbReference>